<evidence type="ECO:0000256" key="2">
    <source>
        <dbReference type="SAM" id="MobiDB-lite"/>
    </source>
</evidence>
<evidence type="ECO:0000259" key="3">
    <source>
        <dbReference type="PROSITE" id="PS51319"/>
    </source>
</evidence>
<gene>
    <name evidence="4" type="primary">ga14525</name>
    <name evidence="4" type="ORF">PR202_ga14525</name>
</gene>
<dbReference type="EMBL" id="BQKI01000007">
    <property type="protein sequence ID" value="GJM97589.1"/>
    <property type="molecule type" value="Genomic_DNA"/>
</dbReference>
<feature type="domain" description="TFIIS N-terminal" evidence="3">
    <location>
        <begin position="40"/>
        <end position="123"/>
    </location>
</feature>
<dbReference type="GO" id="GO:0005634">
    <property type="term" value="C:nucleus"/>
    <property type="evidence" value="ECO:0007669"/>
    <property type="project" value="UniProtKB-SubCell"/>
</dbReference>
<dbReference type="PANTHER" id="PTHR47853">
    <property type="entry name" value="EXPRESSED PROTEIN"/>
    <property type="match status" value="1"/>
</dbReference>
<name>A0AAV5CHH0_ELECO</name>
<proteinExistence type="predicted"/>
<sequence length="247" mass="26929">MASRWARSLTSLEHIDAAIEAADPSVSRDEFRRLRAEIVEMLCAAGDEDDKTQRRRILDDVMAESLLTLQSVPADVVPRLLASQGDLANVVGALRSHHGSESERVRGLARDIISGWKASVEGHIARMNAAMAKLDALSSQPCENAPKKDIRREHKKTAPLVKMMSNKERQENRPTKASGKAAVEEPLPKKKRAPVATKTTKPTAKTPTAVVAKGCGGDNAGGNTKRELQQGYQEAADAKRQRKIQVI</sequence>
<evidence type="ECO:0000313" key="5">
    <source>
        <dbReference type="Proteomes" id="UP001054889"/>
    </source>
</evidence>
<comment type="subcellular location">
    <subcellularLocation>
        <location evidence="1">Nucleus</location>
    </subcellularLocation>
</comment>
<dbReference type="PANTHER" id="PTHR47853:SF1">
    <property type="entry name" value="EXPRESSED PROTEIN"/>
    <property type="match status" value="1"/>
</dbReference>
<organism evidence="4 5">
    <name type="scientific">Eleusine coracana subsp. coracana</name>
    <dbReference type="NCBI Taxonomy" id="191504"/>
    <lineage>
        <taxon>Eukaryota</taxon>
        <taxon>Viridiplantae</taxon>
        <taxon>Streptophyta</taxon>
        <taxon>Embryophyta</taxon>
        <taxon>Tracheophyta</taxon>
        <taxon>Spermatophyta</taxon>
        <taxon>Magnoliopsida</taxon>
        <taxon>Liliopsida</taxon>
        <taxon>Poales</taxon>
        <taxon>Poaceae</taxon>
        <taxon>PACMAD clade</taxon>
        <taxon>Chloridoideae</taxon>
        <taxon>Cynodonteae</taxon>
        <taxon>Eleusininae</taxon>
        <taxon>Eleusine</taxon>
    </lineage>
</organism>
<feature type="compositionally biased region" description="Basic and acidic residues" evidence="2">
    <location>
        <begin position="165"/>
        <end position="174"/>
    </location>
</feature>
<accession>A0AAV5CHH0</accession>
<evidence type="ECO:0000256" key="1">
    <source>
        <dbReference type="PROSITE-ProRule" id="PRU00649"/>
    </source>
</evidence>
<reference evidence="4" key="1">
    <citation type="journal article" date="2018" name="DNA Res.">
        <title>Multiple hybrid de novo genome assembly of finger millet, an orphan allotetraploid crop.</title>
        <authorList>
            <person name="Hatakeyama M."/>
            <person name="Aluri S."/>
            <person name="Balachadran M.T."/>
            <person name="Sivarajan S.R."/>
            <person name="Patrignani A."/>
            <person name="Gruter S."/>
            <person name="Poveda L."/>
            <person name="Shimizu-Inatsugi R."/>
            <person name="Baeten J."/>
            <person name="Francoijs K.J."/>
            <person name="Nataraja K.N."/>
            <person name="Reddy Y.A.N."/>
            <person name="Phadnis S."/>
            <person name="Ravikumar R.L."/>
            <person name="Schlapbach R."/>
            <person name="Sreeman S.M."/>
            <person name="Shimizu K.K."/>
        </authorList>
    </citation>
    <scope>NUCLEOTIDE SEQUENCE</scope>
</reference>
<keyword evidence="1" id="KW-0539">Nucleus</keyword>
<evidence type="ECO:0000313" key="4">
    <source>
        <dbReference type="EMBL" id="GJM97589.1"/>
    </source>
</evidence>
<dbReference type="Pfam" id="PF08711">
    <property type="entry name" value="Med26"/>
    <property type="match status" value="1"/>
</dbReference>
<protein>
    <recommendedName>
        <fullName evidence="3">TFIIS N-terminal domain-containing protein</fullName>
    </recommendedName>
</protein>
<feature type="region of interest" description="Disordered" evidence="2">
    <location>
        <begin position="142"/>
        <end position="247"/>
    </location>
</feature>
<dbReference type="PROSITE" id="PS51319">
    <property type="entry name" value="TFIIS_N"/>
    <property type="match status" value="1"/>
</dbReference>
<comment type="caution">
    <text evidence="4">The sequence shown here is derived from an EMBL/GenBank/DDBJ whole genome shotgun (WGS) entry which is preliminary data.</text>
</comment>
<dbReference type="InterPro" id="IPR017923">
    <property type="entry name" value="TFIIS_N"/>
</dbReference>
<dbReference type="Proteomes" id="UP001054889">
    <property type="component" value="Unassembled WGS sequence"/>
</dbReference>
<keyword evidence="5" id="KW-1185">Reference proteome</keyword>
<reference evidence="4" key="2">
    <citation type="submission" date="2021-12" db="EMBL/GenBank/DDBJ databases">
        <title>Resequencing data analysis of finger millet.</title>
        <authorList>
            <person name="Hatakeyama M."/>
            <person name="Aluri S."/>
            <person name="Balachadran M.T."/>
            <person name="Sivarajan S.R."/>
            <person name="Poveda L."/>
            <person name="Shimizu-Inatsugi R."/>
            <person name="Schlapbach R."/>
            <person name="Sreeman S.M."/>
            <person name="Shimizu K.K."/>
        </authorList>
    </citation>
    <scope>NUCLEOTIDE SEQUENCE</scope>
</reference>
<dbReference type="AlphaFoldDB" id="A0AAV5CHH0"/>
<feature type="compositionally biased region" description="Low complexity" evidence="2">
    <location>
        <begin position="194"/>
        <end position="213"/>
    </location>
</feature>